<evidence type="ECO:0000313" key="2">
    <source>
        <dbReference type="Proteomes" id="UP000276215"/>
    </source>
</evidence>
<dbReference type="EMBL" id="ML120370">
    <property type="protein sequence ID" value="RPB01893.1"/>
    <property type="molecule type" value="Genomic_DNA"/>
</dbReference>
<organism evidence="1 2">
    <name type="scientific">Choiromyces venosus 120613-1</name>
    <dbReference type="NCBI Taxonomy" id="1336337"/>
    <lineage>
        <taxon>Eukaryota</taxon>
        <taxon>Fungi</taxon>
        <taxon>Dikarya</taxon>
        <taxon>Ascomycota</taxon>
        <taxon>Pezizomycotina</taxon>
        <taxon>Pezizomycetes</taxon>
        <taxon>Pezizales</taxon>
        <taxon>Tuberaceae</taxon>
        <taxon>Choiromyces</taxon>
    </lineage>
</organism>
<protein>
    <submittedName>
        <fullName evidence="1">Uncharacterized protein</fullName>
    </submittedName>
</protein>
<evidence type="ECO:0000313" key="1">
    <source>
        <dbReference type="EMBL" id="RPB01893.1"/>
    </source>
</evidence>
<gene>
    <name evidence="1" type="ORF">L873DRAFT_559596</name>
</gene>
<dbReference type="AlphaFoldDB" id="A0A3N4JU53"/>
<keyword evidence="2" id="KW-1185">Reference proteome</keyword>
<accession>A0A3N4JU53</accession>
<name>A0A3N4JU53_9PEZI</name>
<reference evidence="1 2" key="1">
    <citation type="journal article" date="2018" name="Nat. Ecol. Evol.">
        <title>Pezizomycetes genomes reveal the molecular basis of ectomycorrhizal truffle lifestyle.</title>
        <authorList>
            <person name="Murat C."/>
            <person name="Payen T."/>
            <person name="Noel B."/>
            <person name="Kuo A."/>
            <person name="Morin E."/>
            <person name="Chen J."/>
            <person name="Kohler A."/>
            <person name="Krizsan K."/>
            <person name="Balestrini R."/>
            <person name="Da Silva C."/>
            <person name="Montanini B."/>
            <person name="Hainaut M."/>
            <person name="Levati E."/>
            <person name="Barry K.W."/>
            <person name="Belfiori B."/>
            <person name="Cichocki N."/>
            <person name="Clum A."/>
            <person name="Dockter R.B."/>
            <person name="Fauchery L."/>
            <person name="Guy J."/>
            <person name="Iotti M."/>
            <person name="Le Tacon F."/>
            <person name="Lindquist E.A."/>
            <person name="Lipzen A."/>
            <person name="Malagnac F."/>
            <person name="Mello A."/>
            <person name="Molinier V."/>
            <person name="Miyauchi S."/>
            <person name="Poulain J."/>
            <person name="Riccioni C."/>
            <person name="Rubini A."/>
            <person name="Sitrit Y."/>
            <person name="Splivallo R."/>
            <person name="Traeger S."/>
            <person name="Wang M."/>
            <person name="Zifcakova L."/>
            <person name="Wipf D."/>
            <person name="Zambonelli A."/>
            <person name="Paolocci F."/>
            <person name="Nowrousian M."/>
            <person name="Ottonello S."/>
            <person name="Baldrian P."/>
            <person name="Spatafora J.W."/>
            <person name="Henrissat B."/>
            <person name="Nagy L.G."/>
            <person name="Aury J.M."/>
            <person name="Wincker P."/>
            <person name="Grigoriev I.V."/>
            <person name="Bonfante P."/>
            <person name="Martin F.M."/>
        </authorList>
    </citation>
    <scope>NUCLEOTIDE SEQUENCE [LARGE SCALE GENOMIC DNA]</scope>
    <source>
        <strain evidence="1 2">120613-1</strain>
    </source>
</reference>
<dbReference type="Proteomes" id="UP000276215">
    <property type="component" value="Unassembled WGS sequence"/>
</dbReference>
<proteinExistence type="predicted"/>
<sequence length="160" mass="17805">MGRKDGMRNDTVERQIVRAKFCSDGGLYSTKYSMVDHSLSSMHDPTTKPHPSIHPSTSEQFEFKPITSPYSYHTHNPETQSNTNHHHPARGIQSHDSFIHTSAQTTIHPDTTVYSQAPPLLSGSDTLGSLRVCHGARILPLLLRSFVRLLRLHGLSTVAP</sequence>